<dbReference type="CDD" id="cd00209">
    <property type="entry name" value="DHFR"/>
    <property type="match status" value="1"/>
</dbReference>
<dbReference type="GO" id="GO:0070401">
    <property type="term" value="F:NADP+ binding"/>
    <property type="evidence" value="ECO:0007669"/>
    <property type="project" value="UniProtKB-ARBA"/>
</dbReference>
<evidence type="ECO:0000256" key="7">
    <source>
        <dbReference type="ARBA" id="ARBA00025067"/>
    </source>
</evidence>
<organism evidence="11 12">
    <name type="scientific">Alkalicaulis satelles</name>
    <dbReference type="NCBI Taxonomy" id="2609175"/>
    <lineage>
        <taxon>Bacteria</taxon>
        <taxon>Pseudomonadati</taxon>
        <taxon>Pseudomonadota</taxon>
        <taxon>Alphaproteobacteria</taxon>
        <taxon>Maricaulales</taxon>
        <taxon>Maricaulaceae</taxon>
        <taxon>Alkalicaulis</taxon>
    </lineage>
</organism>
<dbReference type="EC" id="1.5.1.3" evidence="3 8"/>
<evidence type="ECO:0000256" key="3">
    <source>
        <dbReference type="ARBA" id="ARBA00012856"/>
    </source>
</evidence>
<dbReference type="UniPathway" id="UPA00077">
    <property type="reaction ID" value="UER00158"/>
</dbReference>
<dbReference type="GO" id="GO:0046655">
    <property type="term" value="P:folic acid metabolic process"/>
    <property type="evidence" value="ECO:0007669"/>
    <property type="project" value="TreeGrafter"/>
</dbReference>
<comment type="similarity">
    <text evidence="2 8 9">Belongs to the dihydrofolate reductase family.</text>
</comment>
<evidence type="ECO:0000256" key="8">
    <source>
        <dbReference type="PIRNR" id="PIRNR000194"/>
    </source>
</evidence>
<evidence type="ECO:0000256" key="1">
    <source>
        <dbReference type="ARBA" id="ARBA00004903"/>
    </source>
</evidence>
<dbReference type="GO" id="GO:0006730">
    <property type="term" value="P:one-carbon metabolic process"/>
    <property type="evidence" value="ECO:0007669"/>
    <property type="project" value="UniProtKB-KW"/>
</dbReference>
<dbReference type="PANTHER" id="PTHR48069:SF3">
    <property type="entry name" value="DIHYDROFOLATE REDUCTASE"/>
    <property type="match status" value="1"/>
</dbReference>
<feature type="domain" description="DHFR" evidence="10">
    <location>
        <begin position="3"/>
        <end position="168"/>
    </location>
</feature>
<dbReference type="GO" id="GO:0046654">
    <property type="term" value="P:tetrahydrofolate biosynthetic process"/>
    <property type="evidence" value="ECO:0007669"/>
    <property type="project" value="UniProtKB-UniPathway"/>
</dbReference>
<dbReference type="GO" id="GO:0004146">
    <property type="term" value="F:dihydrofolate reductase activity"/>
    <property type="evidence" value="ECO:0007669"/>
    <property type="project" value="UniProtKB-EC"/>
</dbReference>
<dbReference type="PANTHER" id="PTHR48069">
    <property type="entry name" value="DIHYDROFOLATE REDUCTASE"/>
    <property type="match status" value="1"/>
</dbReference>
<evidence type="ECO:0000313" key="12">
    <source>
        <dbReference type="Proteomes" id="UP000325122"/>
    </source>
</evidence>
<dbReference type="Proteomes" id="UP000325122">
    <property type="component" value="Unassembled WGS sequence"/>
</dbReference>
<reference evidence="11 12" key="1">
    <citation type="submission" date="2019-09" db="EMBL/GenBank/DDBJ databases">
        <authorList>
            <person name="Kevbrin V."/>
            <person name="Grouzdev D.S."/>
        </authorList>
    </citation>
    <scope>NUCLEOTIDE SEQUENCE [LARGE SCALE GENOMIC DNA]</scope>
    <source>
        <strain evidence="11 12">G-192</strain>
    </source>
</reference>
<dbReference type="InterPro" id="IPR001796">
    <property type="entry name" value="DHFR_dom"/>
</dbReference>
<dbReference type="InterPro" id="IPR012259">
    <property type="entry name" value="DHFR"/>
</dbReference>
<gene>
    <name evidence="11" type="ORF">F1654_01030</name>
</gene>
<dbReference type="InterPro" id="IPR017925">
    <property type="entry name" value="DHFR_CS"/>
</dbReference>
<dbReference type="GO" id="GO:0005829">
    <property type="term" value="C:cytosol"/>
    <property type="evidence" value="ECO:0007669"/>
    <property type="project" value="TreeGrafter"/>
</dbReference>
<evidence type="ECO:0000313" key="11">
    <source>
        <dbReference type="EMBL" id="KAA5804622.1"/>
    </source>
</evidence>
<accession>A0A5M6ZIG0</accession>
<dbReference type="AlphaFoldDB" id="A0A5M6ZIG0"/>
<dbReference type="SUPFAM" id="SSF53597">
    <property type="entry name" value="Dihydrofolate reductase-like"/>
    <property type="match status" value="1"/>
</dbReference>
<dbReference type="PROSITE" id="PS51330">
    <property type="entry name" value="DHFR_2"/>
    <property type="match status" value="1"/>
</dbReference>
<dbReference type="Pfam" id="PF00186">
    <property type="entry name" value="DHFR_1"/>
    <property type="match status" value="1"/>
</dbReference>
<keyword evidence="12" id="KW-1185">Reference proteome</keyword>
<comment type="pathway">
    <text evidence="1 8">Cofactor biosynthesis; tetrahydrofolate biosynthesis; 5,6,7,8-tetrahydrofolate from 7,8-dihydrofolate: step 1/1.</text>
</comment>
<evidence type="ECO:0000256" key="2">
    <source>
        <dbReference type="ARBA" id="ARBA00009539"/>
    </source>
</evidence>
<keyword evidence="5 8" id="KW-0521">NADP</keyword>
<dbReference type="GO" id="GO:0046452">
    <property type="term" value="P:dihydrofolate metabolic process"/>
    <property type="evidence" value="ECO:0007669"/>
    <property type="project" value="TreeGrafter"/>
</dbReference>
<evidence type="ECO:0000256" key="4">
    <source>
        <dbReference type="ARBA" id="ARBA00022563"/>
    </source>
</evidence>
<comment type="function">
    <text evidence="7 8">Key enzyme in folate metabolism. Catalyzes an essential reaction for de novo glycine and purine synthesis, and for DNA precursor synthesis.</text>
</comment>
<keyword evidence="6 8" id="KW-0560">Oxidoreductase</keyword>
<dbReference type="Gene3D" id="3.40.430.10">
    <property type="entry name" value="Dihydrofolate Reductase, subunit A"/>
    <property type="match status" value="1"/>
</dbReference>
<dbReference type="PRINTS" id="PR00070">
    <property type="entry name" value="DHFR"/>
</dbReference>
<keyword evidence="4 8" id="KW-0554">One-carbon metabolism</keyword>
<sequence>MTPIALVVAVARNGVIGRDGDLPWRIPSDLKHFKAVTLGKPVVMGRRTWDSLPRKPLPGRVNIVVSRSLPDVEGARVARDLDAALALADEVARREGAEEICVIGGAQIYAACLAKAARLYLTEVDLEPQGDALFPTLDPAHWREASAQRFDPAPGDEAGFTARILERR</sequence>
<dbReference type="FunFam" id="3.40.430.10:FF:000001">
    <property type="entry name" value="Dihydrofolate reductase"/>
    <property type="match status" value="1"/>
</dbReference>
<dbReference type="RefSeq" id="WP_150021653.1">
    <property type="nucleotide sequence ID" value="NZ_VWOJ01000001.1"/>
</dbReference>
<evidence type="ECO:0000256" key="5">
    <source>
        <dbReference type="ARBA" id="ARBA00022857"/>
    </source>
</evidence>
<comment type="caution">
    <text evidence="11">The sequence shown here is derived from an EMBL/GenBank/DDBJ whole genome shotgun (WGS) entry which is preliminary data.</text>
</comment>
<comment type="catalytic activity">
    <reaction evidence="8">
        <text>(6S)-5,6,7,8-tetrahydrofolate + NADP(+) = 7,8-dihydrofolate + NADPH + H(+)</text>
        <dbReference type="Rhea" id="RHEA:15009"/>
        <dbReference type="ChEBI" id="CHEBI:15378"/>
        <dbReference type="ChEBI" id="CHEBI:57451"/>
        <dbReference type="ChEBI" id="CHEBI:57453"/>
        <dbReference type="ChEBI" id="CHEBI:57783"/>
        <dbReference type="ChEBI" id="CHEBI:58349"/>
        <dbReference type="EC" id="1.5.1.3"/>
    </reaction>
</comment>
<proteinExistence type="inferred from homology"/>
<evidence type="ECO:0000256" key="9">
    <source>
        <dbReference type="RuleBase" id="RU004474"/>
    </source>
</evidence>
<protein>
    <recommendedName>
        <fullName evidence="3 8">Dihydrofolate reductase</fullName>
        <ecNumber evidence="3 8">1.5.1.3</ecNumber>
    </recommendedName>
</protein>
<dbReference type="PIRSF" id="PIRSF000194">
    <property type="entry name" value="DHFR"/>
    <property type="match status" value="1"/>
</dbReference>
<dbReference type="PROSITE" id="PS00075">
    <property type="entry name" value="DHFR_1"/>
    <property type="match status" value="1"/>
</dbReference>
<evidence type="ECO:0000259" key="10">
    <source>
        <dbReference type="PROSITE" id="PS51330"/>
    </source>
</evidence>
<name>A0A5M6ZIG0_9PROT</name>
<dbReference type="InterPro" id="IPR024072">
    <property type="entry name" value="DHFR-like_dom_sf"/>
</dbReference>
<evidence type="ECO:0000256" key="6">
    <source>
        <dbReference type="ARBA" id="ARBA00023002"/>
    </source>
</evidence>
<dbReference type="EMBL" id="VWOJ01000001">
    <property type="protein sequence ID" value="KAA5804622.1"/>
    <property type="molecule type" value="Genomic_DNA"/>
</dbReference>